<evidence type="ECO:0000313" key="1">
    <source>
        <dbReference type="EMBL" id="MBC8560774.1"/>
    </source>
</evidence>
<dbReference type="EMBL" id="JACRSV010000004">
    <property type="protein sequence ID" value="MBC8560774.1"/>
    <property type="molecule type" value="Genomic_DNA"/>
</dbReference>
<organism evidence="1 2">
    <name type="scientific">Fumia xinanensis</name>
    <dbReference type="NCBI Taxonomy" id="2763659"/>
    <lineage>
        <taxon>Bacteria</taxon>
        <taxon>Bacillati</taxon>
        <taxon>Bacillota</taxon>
        <taxon>Clostridia</taxon>
        <taxon>Eubacteriales</taxon>
        <taxon>Oscillospiraceae</taxon>
        <taxon>Fumia</taxon>
    </lineage>
</organism>
<proteinExistence type="predicted"/>
<reference evidence="1" key="1">
    <citation type="submission" date="2020-08" db="EMBL/GenBank/DDBJ databases">
        <title>Genome public.</title>
        <authorList>
            <person name="Liu C."/>
            <person name="Sun Q."/>
        </authorList>
    </citation>
    <scope>NUCLEOTIDE SEQUENCE</scope>
    <source>
        <strain evidence="1">NSJ-33</strain>
    </source>
</reference>
<protein>
    <submittedName>
        <fullName evidence="1">Uncharacterized protein</fullName>
    </submittedName>
</protein>
<dbReference type="Proteomes" id="UP000610760">
    <property type="component" value="Unassembled WGS sequence"/>
</dbReference>
<sequence>MDIFDVTAACLGCTYISDLRHIRITEPQADTIRSLPDSIFPLSDFNRLSEYITGEKASFPTAVKAKEAIIHSLLFSSV</sequence>
<name>A0A926I8A3_9FIRM</name>
<dbReference type="RefSeq" id="WP_249296052.1">
    <property type="nucleotide sequence ID" value="NZ_JACRSV010000004.1"/>
</dbReference>
<accession>A0A926I8A3</accession>
<evidence type="ECO:0000313" key="2">
    <source>
        <dbReference type="Proteomes" id="UP000610760"/>
    </source>
</evidence>
<dbReference type="AlphaFoldDB" id="A0A926I8A3"/>
<gene>
    <name evidence="1" type="ORF">H8710_11935</name>
</gene>
<comment type="caution">
    <text evidence="1">The sequence shown here is derived from an EMBL/GenBank/DDBJ whole genome shotgun (WGS) entry which is preliminary data.</text>
</comment>
<keyword evidence="2" id="KW-1185">Reference proteome</keyword>